<dbReference type="STRING" id="1423753.FD28_GL002279"/>
<dbReference type="PATRIC" id="fig|1423753.3.peg.2394"/>
<sequence length="373" mass="41242">MGRIVLLSVALCLGAIAGTGQSAQADSQVRTKFALADYQESKVKVVRNRNQYLRRPDNYALSSTYEQQGTFQTRPETYTTARGNAPATLTTALYLPVTVHRSGDWANPQSLVVTKNGKTAYVAYLETGTVGTGWLVRYDLAKLRQKFGATTTNMALIRRATNAASKGKSSPRQRAVLKAMTQGPKFDIGHGQSLALNPKNGQLWLTRSDGIAGNYGSAVRVSPKTLRPVRIVDYRLANRNGVRLAVNSTLTFDKRGYAYFSSYSGRHGLRVYRGIMNGRGVHFRLIMQSLAYRPGQTHQSIAYNAKSDRLYFVSDDAISSVPLAKLIKRQVKPRDVQATVFNSQREFEALAFTGSGQSYVLLNRGPELLQLKF</sequence>
<comment type="caution">
    <text evidence="2">The sequence shown here is derived from an EMBL/GenBank/DDBJ whole genome shotgun (WGS) entry which is preliminary data.</text>
</comment>
<evidence type="ECO:0000313" key="3">
    <source>
        <dbReference type="Proteomes" id="UP000051580"/>
    </source>
</evidence>
<protein>
    <recommendedName>
        <fullName evidence="4">Extracellular protein</fullName>
    </recommendedName>
</protein>
<accession>A0A0R1UQ55</accession>
<dbReference type="EMBL" id="AZFS01000046">
    <property type="protein sequence ID" value="KRL95318.1"/>
    <property type="molecule type" value="Genomic_DNA"/>
</dbReference>
<keyword evidence="1" id="KW-0732">Signal</keyword>
<organism evidence="2 3">
    <name type="scientific">Levilactobacillus hammesii DSM 16381</name>
    <dbReference type="NCBI Taxonomy" id="1423753"/>
    <lineage>
        <taxon>Bacteria</taxon>
        <taxon>Bacillati</taxon>
        <taxon>Bacillota</taxon>
        <taxon>Bacilli</taxon>
        <taxon>Lactobacillales</taxon>
        <taxon>Lactobacillaceae</taxon>
        <taxon>Levilactobacillus</taxon>
    </lineage>
</organism>
<dbReference type="AlphaFoldDB" id="A0A0R1UQ55"/>
<evidence type="ECO:0000313" key="2">
    <source>
        <dbReference type="EMBL" id="KRL95318.1"/>
    </source>
</evidence>
<reference evidence="2 3" key="1">
    <citation type="journal article" date="2015" name="Genome Announc.">
        <title>Expanding the biotechnology potential of lactobacilli through comparative genomics of 213 strains and associated genera.</title>
        <authorList>
            <person name="Sun Z."/>
            <person name="Harris H.M."/>
            <person name="McCann A."/>
            <person name="Guo C."/>
            <person name="Argimon S."/>
            <person name="Zhang W."/>
            <person name="Yang X."/>
            <person name="Jeffery I.B."/>
            <person name="Cooney J.C."/>
            <person name="Kagawa T.F."/>
            <person name="Liu W."/>
            <person name="Song Y."/>
            <person name="Salvetti E."/>
            <person name="Wrobel A."/>
            <person name="Rasinkangas P."/>
            <person name="Parkhill J."/>
            <person name="Rea M.C."/>
            <person name="O'Sullivan O."/>
            <person name="Ritari J."/>
            <person name="Douillard F.P."/>
            <person name="Paul Ross R."/>
            <person name="Yang R."/>
            <person name="Briner A.E."/>
            <person name="Felis G.E."/>
            <person name="de Vos W.M."/>
            <person name="Barrangou R."/>
            <person name="Klaenhammer T.R."/>
            <person name="Caufield P.W."/>
            <person name="Cui Y."/>
            <person name="Zhang H."/>
            <person name="O'Toole P.W."/>
        </authorList>
    </citation>
    <scope>NUCLEOTIDE SEQUENCE [LARGE SCALE GENOMIC DNA]</scope>
    <source>
        <strain evidence="2 3">DSM 16381</strain>
    </source>
</reference>
<dbReference type="Proteomes" id="UP000051580">
    <property type="component" value="Unassembled WGS sequence"/>
</dbReference>
<dbReference type="SUPFAM" id="SSF63825">
    <property type="entry name" value="YWTD domain"/>
    <property type="match status" value="1"/>
</dbReference>
<gene>
    <name evidence="2" type="ORF">FD28_GL002279</name>
</gene>
<evidence type="ECO:0008006" key="4">
    <source>
        <dbReference type="Google" id="ProtNLM"/>
    </source>
</evidence>
<evidence type="ECO:0000256" key="1">
    <source>
        <dbReference type="SAM" id="SignalP"/>
    </source>
</evidence>
<keyword evidence="3" id="KW-1185">Reference proteome</keyword>
<feature type="chain" id="PRO_5039188998" description="Extracellular protein" evidence="1">
    <location>
        <begin position="18"/>
        <end position="373"/>
    </location>
</feature>
<feature type="signal peptide" evidence="1">
    <location>
        <begin position="1"/>
        <end position="17"/>
    </location>
</feature>
<proteinExistence type="predicted"/>
<name>A0A0R1UQ55_9LACO</name>